<proteinExistence type="predicted"/>
<comment type="caution">
    <text evidence="1">The sequence shown here is derived from an EMBL/GenBank/DDBJ whole genome shotgun (WGS) entry which is preliminary data.</text>
</comment>
<reference evidence="1 2" key="1">
    <citation type="submission" date="2024-09" db="EMBL/GenBank/DDBJ databases">
        <authorList>
            <person name="Sun Q."/>
            <person name="Mori K."/>
        </authorList>
    </citation>
    <scope>NUCLEOTIDE SEQUENCE [LARGE SCALE GENOMIC DNA]</scope>
    <source>
        <strain evidence="1 2">JCM 3143</strain>
    </source>
</reference>
<sequence>MAFTQISMPGFQGQPPPWRRRRRRWRWRWRFRRRGPWWYGDWYDRW</sequence>
<organism evidence="1 2">
    <name type="scientific">Nonomuraea helvata</name>
    <dbReference type="NCBI Taxonomy" id="37484"/>
    <lineage>
        <taxon>Bacteria</taxon>
        <taxon>Bacillati</taxon>
        <taxon>Actinomycetota</taxon>
        <taxon>Actinomycetes</taxon>
        <taxon>Streptosporangiales</taxon>
        <taxon>Streptosporangiaceae</taxon>
        <taxon>Nonomuraea</taxon>
    </lineage>
</organism>
<name>A0ABV5SGE9_9ACTN</name>
<evidence type="ECO:0000313" key="2">
    <source>
        <dbReference type="Proteomes" id="UP001589532"/>
    </source>
</evidence>
<protein>
    <submittedName>
        <fullName evidence="1">Uncharacterized protein</fullName>
    </submittedName>
</protein>
<accession>A0ABV5SGE9</accession>
<evidence type="ECO:0000313" key="1">
    <source>
        <dbReference type="EMBL" id="MFB9630649.1"/>
    </source>
</evidence>
<keyword evidence="2" id="KW-1185">Reference proteome</keyword>
<dbReference type="RefSeq" id="WP_344993383.1">
    <property type="nucleotide sequence ID" value="NZ_BAAAXV010000008.1"/>
</dbReference>
<dbReference type="Proteomes" id="UP001589532">
    <property type="component" value="Unassembled WGS sequence"/>
</dbReference>
<gene>
    <name evidence="1" type="ORF">ACFFSA_46880</name>
</gene>
<dbReference type="EMBL" id="JBHMBW010000099">
    <property type="protein sequence ID" value="MFB9630649.1"/>
    <property type="molecule type" value="Genomic_DNA"/>
</dbReference>